<dbReference type="Pfam" id="PF08044">
    <property type="entry name" value="DUF1707"/>
    <property type="match status" value="1"/>
</dbReference>
<gene>
    <name evidence="3" type="ORF">FHX42_003674</name>
</gene>
<dbReference type="PANTHER" id="PTHR40763">
    <property type="entry name" value="MEMBRANE PROTEIN-RELATED"/>
    <property type="match status" value="1"/>
</dbReference>
<feature type="region of interest" description="Disordered" evidence="1">
    <location>
        <begin position="1"/>
        <end position="20"/>
    </location>
</feature>
<dbReference type="Proteomes" id="UP000569329">
    <property type="component" value="Unassembled WGS sequence"/>
</dbReference>
<name>A0A839E5Y7_9PSEU</name>
<organism evidence="3 4">
    <name type="scientific">Halosaccharopolyspora lacisalsi</name>
    <dbReference type="NCBI Taxonomy" id="1000566"/>
    <lineage>
        <taxon>Bacteria</taxon>
        <taxon>Bacillati</taxon>
        <taxon>Actinomycetota</taxon>
        <taxon>Actinomycetes</taxon>
        <taxon>Pseudonocardiales</taxon>
        <taxon>Pseudonocardiaceae</taxon>
        <taxon>Halosaccharopolyspora</taxon>
    </lineage>
</organism>
<keyword evidence="4" id="KW-1185">Reference proteome</keyword>
<protein>
    <recommendedName>
        <fullName evidence="2">DUF1707 domain-containing protein</fullName>
    </recommendedName>
</protein>
<dbReference type="InterPro" id="IPR012551">
    <property type="entry name" value="DUF1707_SHOCT-like"/>
</dbReference>
<proteinExistence type="predicted"/>
<evidence type="ECO:0000313" key="4">
    <source>
        <dbReference type="Proteomes" id="UP000569329"/>
    </source>
</evidence>
<evidence type="ECO:0000259" key="2">
    <source>
        <dbReference type="Pfam" id="PF08044"/>
    </source>
</evidence>
<feature type="domain" description="DUF1707" evidence="2">
    <location>
        <begin position="18"/>
        <end position="68"/>
    </location>
</feature>
<evidence type="ECO:0000256" key="1">
    <source>
        <dbReference type="SAM" id="MobiDB-lite"/>
    </source>
</evidence>
<reference evidence="3 4" key="1">
    <citation type="submission" date="2020-07" db="EMBL/GenBank/DDBJ databases">
        <title>Sequencing the genomes of 1000 actinobacteria strains.</title>
        <authorList>
            <person name="Klenk H.-P."/>
        </authorList>
    </citation>
    <scope>NUCLEOTIDE SEQUENCE [LARGE SCALE GENOMIC DNA]</scope>
    <source>
        <strain evidence="3 4">DSM 45975</strain>
    </source>
</reference>
<sequence length="205" mass="22937">MTDTPHEENTAQDQQGIVSRHDRETIARALANAAGQGRLDTEELENRLARTHQARDYNELEQLLADLPGSQQPEERTVAEHTVPETLHITAALRKARRHGRWKVPRRIIASAGRGEVELDFSEAEFANDELTVDARPNLSGIELIVPEGHAITTEKATPGIEPVHDYTTAPARQETPHIHIVSRAGMGSIVVRHPRRRRKLFGRS</sequence>
<dbReference type="PANTHER" id="PTHR40763:SF5">
    <property type="entry name" value="MEMBRANE PROTEIN"/>
    <property type="match status" value="1"/>
</dbReference>
<comment type="caution">
    <text evidence="3">The sequence shown here is derived from an EMBL/GenBank/DDBJ whole genome shotgun (WGS) entry which is preliminary data.</text>
</comment>
<evidence type="ECO:0000313" key="3">
    <source>
        <dbReference type="EMBL" id="MBA8826298.1"/>
    </source>
</evidence>
<dbReference type="RefSeq" id="WP_182545536.1">
    <property type="nucleotide sequence ID" value="NZ_JACGWZ010000005.1"/>
</dbReference>
<dbReference type="EMBL" id="JACGWZ010000005">
    <property type="protein sequence ID" value="MBA8826298.1"/>
    <property type="molecule type" value="Genomic_DNA"/>
</dbReference>
<dbReference type="AlphaFoldDB" id="A0A839E5Y7"/>
<accession>A0A839E5Y7</accession>